<reference evidence="2 3" key="1">
    <citation type="submission" date="2019-08" db="EMBL/GenBank/DDBJ databases">
        <authorList>
            <person name="Herpell B J."/>
        </authorList>
    </citation>
    <scope>NUCLEOTIDE SEQUENCE [LARGE SCALE GENOMIC DNA]</scope>
    <source>
        <strain evidence="3">Msb3</strain>
    </source>
</reference>
<sequence length="111" mass="12290">MNSQCRRKGGAASEGRIGQVQAKKSPLYVERAESISGGDMEETSTNIHMGLVRRNNFLRENPISCRIVAVCGKTGAWRGFGRYEEATKWLRTSAMTEQEPGRSVSACGLHW</sequence>
<name>A0A5Q4Z2P8_9BURK</name>
<dbReference type="KEGG" id="pdio:PDMSB3_4360"/>
<proteinExistence type="predicted"/>
<dbReference type="EMBL" id="LR699553">
    <property type="protein sequence ID" value="VVD30804.1"/>
    <property type="molecule type" value="Genomic_DNA"/>
</dbReference>
<feature type="region of interest" description="Disordered" evidence="1">
    <location>
        <begin position="1"/>
        <end position="25"/>
    </location>
</feature>
<evidence type="ECO:0000256" key="1">
    <source>
        <dbReference type="SAM" id="MobiDB-lite"/>
    </source>
</evidence>
<gene>
    <name evidence="2" type="ORF">PDMSB3_4360</name>
</gene>
<protein>
    <submittedName>
        <fullName evidence="2">Uncharacterized protein</fullName>
    </submittedName>
</protein>
<evidence type="ECO:0000313" key="2">
    <source>
        <dbReference type="EMBL" id="VVD30804.1"/>
    </source>
</evidence>
<dbReference type="AlphaFoldDB" id="A0A5Q4Z2P8"/>
<evidence type="ECO:0000313" key="3">
    <source>
        <dbReference type="Proteomes" id="UP000325811"/>
    </source>
</evidence>
<accession>A0A5Q4Z2P8</accession>
<dbReference type="Proteomes" id="UP000325811">
    <property type="component" value="Chromosome I"/>
</dbReference>
<keyword evidence="3" id="KW-1185">Reference proteome</keyword>
<organism evidence="2 3">
    <name type="scientific">Paraburkholderia dioscoreae</name>
    <dbReference type="NCBI Taxonomy" id="2604047"/>
    <lineage>
        <taxon>Bacteria</taxon>
        <taxon>Pseudomonadati</taxon>
        <taxon>Pseudomonadota</taxon>
        <taxon>Betaproteobacteria</taxon>
        <taxon>Burkholderiales</taxon>
        <taxon>Burkholderiaceae</taxon>
        <taxon>Paraburkholderia</taxon>
    </lineage>
</organism>